<keyword evidence="2" id="KW-1185">Reference proteome</keyword>
<sequence length="102" mass="11392">MVLSVEKGLEWRPLESGHGCRASASWLTLLYVTHLSAKVFQPRPLRTRSHWPRLRSAREAGSGYSTPFPFFAHFLPSSLASIIPLRHADDARFRSAGLDSSS</sequence>
<accession>A0A6A5QT81</accession>
<proteinExistence type="predicted"/>
<dbReference type="EMBL" id="ML979134">
    <property type="protein sequence ID" value="KAF1918058.1"/>
    <property type="molecule type" value="Genomic_DNA"/>
</dbReference>
<feature type="non-terminal residue" evidence="1">
    <location>
        <position position="1"/>
    </location>
</feature>
<name>A0A6A5QT81_AMPQU</name>
<gene>
    <name evidence="1" type="ORF">BDU57DRAFT_514616</name>
</gene>
<dbReference type="Proteomes" id="UP000800096">
    <property type="component" value="Unassembled WGS sequence"/>
</dbReference>
<evidence type="ECO:0000313" key="1">
    <source>
        <dbReference type="EMBL" id="KAF1918058.1"/>
    </source>
</evidence>
<protein>
    <submittedName>
        <fullName evidence="1">Uncharacterized protein</fullName>
    </submittedName>
</protein>
<evidence type="ECO:0000313" key="2">
    <source>
        <dbReference type="Proteomes" id="UP000800096"/>
    </source>
</evidence>
<reference evidence="1" key="1">
    <citation type="journal article" date="2020" name="Stud. Mycol.">
        <title>101 Dothideomycetes genomes: a test case for predicting lifestyles and emergence of pathogens.</title>
        <authorList>
            <person name="Haridas S."/>
            <person name="Albert R."/>
            <person name="Binder M."/>
            <person name="Bloem J."/>
            <person name="Labutti K."/>
            <person name="Salamov A."/>
            <person name="Andreopoulos B."/>
            <person name="Baker S."/>
            <person name="Barry K."/>
            <person name="Bills G."/>
            <person name="Bluhm B."/>
            <person name="Cannon C."/>
            <person name="Castanera R."/>
            <person name="Culley D."/>
            <person name="Daum C."/>
            <person name="Ezra D."/>
            <person name="Gonzalez J."/>
            <person name="Henrissat B."/>
            <person name="Kuo A."/>
            <person name="Liang C."/>
            <person name="Lipzen A."/>
            <person name="Lutzoni F."/>
            <person name="Magnuson J."/>
            <person name="Mondo S."/>
            <person name="Nolan M."/>
            <person name="Ohm R."/>
            <person name="Pangilinan J."/>
            <person name="Park H.-J."/>
            <person name="Ramirez L."/>
            <person name="Alfaro M."/>
            <person name="Sun H."/>
            <person name="Tritt A."/>
            <person name="Yoshinaga Y."/>
            <person name="Zwiers L.-H."/>
            <person name="Turgeon B."/>
            <person name="Goodwin S."/>
            <person name="Spatafora J."/>
            <person name="Crous P."/>
            <person name="Grigoriev I."/>
        </authorList>
    </citation>
    <scope>NUCLEOTIDE SEQUENCE</scope>
    <source>
        <strain evidence="1">HMLAC05119</strain>
    </source>
</reference>
<organism evidence="1 2">
    <name type="scientific">Ampelomyces quisqualis</name>
    <name type="common">Powdery mildew agent</name>
    <dbReference type="NCBI Taxonomy" id="50730"/>
    <lineage>
        <taxon>Eukaryota</taxon>
        <taxon>Fungi</taxon>
        <taxon>Dikarya</taxon>
        <taxon>Ascomycota</taxon>
        <taxon>Pezizomycotina</taxon>
        <taxon>Dothideomycetes</taxon>
        <taxon>Pleosporomycetidae</taxon>
        <taxon>Pleosporales</taxon>
        <taxon>Pleosporineae</taxon>
        <taxon>Phaeosphaeriaceae</taxon>
        <taxon>Ampelomyces</taxon>
    </lineage>
</organism>
<dbReference type="AlphaFoldDB" id="A0A6A5QT81"/>